<dbReference type="Pfam" id="PF00106">
    <property type="entry name" value="adh_short"/>
    <property type="match status" value="1"/>
</dbReference>
<accession>A0A7N2RA24</accession>
<evidence type="ECO:0000313" key="1">
    <source>
        <dbReference type="EnsemblPlants" id="QL09p002867:mrna"/>
    </source>
</evidence>
<name>A0A7N2RA24_QUELO</name>
<reference evidence="1" key="2">
    <citation type="submission" date="2021-01" db="UniProtKB">
        <authorList>
            <consortium name="EnsemblPlants"/>
        </authorList>
    </citation>
    <scope>IDENTIFICATION</scope>
</reference>
<dbReference type="PANTHER" id="PTHR44404:SF1">
    <property type="entry name" value="HYDROXYSTEROID 11-BETA-DEHYDROGENASE 1-LIKE PROTEIN"/>
    <property type="match status" value="1"/>
</dbReference>
<dbReference type="Gramene" id="QL09p002867:mrna">
    <property type="protein sequence ID" value="QL09p002867:mrna"/>
    <property type="gene ID" value="QL09p002867"/>
</dbReference>
<dbReference type="PANTHER" id="PTHR44404">
    <property type="entry name" value="HYDROXYSTEROID DEHYDROGENASE 1M"/>
    <property type="match status" value="1"/>
</dbReference>
<dbReference type="InterPro" id="IPR002347">
    <property type="entry name" value="SDR_fam"/>
</dbReference>
<organism evidence="1 2">
    <name type="scientific">Quercus lobata</name>
    <name type="common">Valley oak</name>
    <dbReference type="NCBI Taxonomy" id="97700"/>
    <lineage>
        <taxon>Eukaryota</taxon>
        <taxon>Viridiplantae</taxon>
        <taxon>Streptophyta</taxon>
        <taxon>Embryophyta</taxon>
        <taxon>Tracheophyta</taxon>
        <taxon>Spermatophyta</taxon>
        <taxon>Magnoliopsida</taxon>
        <taxon>eudicotyledons</taxon>
        <taxon>Gunneridae</taxon>
        <taxon>Pentapetalae</taxon>
        <taxon>rosids</taxon>
        <taxon>fabids</taxon>
        <taxon>Fagales</taxon>
        <taxon>Fagaceae</taxon>
        <taxon>Quercus</taxon>
    </lineage>
</organism>
<keyword evidence="2" id="KW-1185">Reference proteome</keyword>
<dbReference type="InterPro" id="IPR036291">
    <property type="entry name" value="NAD(P)-bd_dom_sf"/>
</dbReference>
<dbReference type="EnsemblPlants" id="QL09p002867:mrna">
    <property type="protein sequence ID" value="QL09p002867:mrna"/>
    <property type="gene ID" value="QL09p002867"/>
</dbReference>
<dbReference type="Proteomes" id="UP000594261">
    <property type="component" value="Chromosome 9"/>
</dbReference>
<dbReference type="SUPFAM" id="SSF51735">
    <property type="entry name" value="NAD(P)-binding Rossmann-fold domains"/>
    <property type="match status" value="1"/>
</dbReference>
<dbReference type="InParanoid" id="A0A7N2RA24"/>
<evidence type="ECO:0000313" key="2">
    <source>
        <dbReference type="Proteomes" id="UP000594261"/>
    </source>
</evidence>
<reference evidence="1 2" key="1">
    <citation type="journal article" date="2016" name="G3 (Bethesda)">
        <title>First Draft Assembly and Annotation of the Genome of a California Endemic Oak Quercus lobata Nee (Fagaceae).</title>
        <authorList>
            <person name="Sork V.L."/>
            <person name="Fitz-Gibbon S.T."/>
            <person name="Puiu D."/>
            <person name="Crepeau M."/>
            <person name="Gugger P.F."/>
            <person name="Sherman R."/>
            <person name="Stevens K."/>
            <person name="Langley C.H."/>
            <person name="Pellegrini M."/>
            <person name="Salzberg S.L."/>
        </authorList>
    </citation>
    <scope>NUCLEOTIDE SEQUENCE [LARGE SCALE GENOMIC DNA]</scope>
    <source>
        <strain evidence="1 2">cv. SW786</strain>
    </source>
</reference>
<dbReference type="AlphaFoldDB" id="A0A7N2RA24"/>
<sequence>MAPFNTILIWVVPPASLVAWPTLCFINACEWVYNSIYSENMEDKVVIITGASSGIGEQIAYEYAKRRANLLLIARREKRL</sequence>
<proteinExistence type="predicted"/>
<dbReference type="Gene3D" id="3.40.50.720">
    <property type="entry name" value="NAD(P)-binding Rossmann-like Domain"/>
    <property type="match status" value="1"/>
</dbReference>
<dbReference type="EMBL" id="LRBV02000009">
    <property type="status" value="NOT_ANNOTATED_CDS"/>
    <property type="molecule type" value="Genomic_DNA"/>
</dbReference>
<protein>
    <submittedName>
        <fullName evidence="1">Uncharacterized protein</fullName>
    </submittedName>
</protein>